<feature type="DNA-binding region" description="H-T-H motif" evidence="2">
    <location>
        <begin position="24"/>
        <end position="43"/>
    </location>
</feature>
<comment type="caution">
    <text evidence="4">The sequence shown here is derived from an EMBL/GenBank/DDBJ whole genome shotgun (WGS) entry which is preliminary data.</text>
</comment>
<evidence type="ECO:0000259" key="3">
    <source>
        <dbReference type="PROSITE" id="PS50977"/>
    </source>
</evidence>
<keyword evidence="5" id="KW-1185">Reference proteome</keyword>
<keyword evidence="1 2" id="KW-0238">DNA-binding</keyword>
<reference evidence="4" key="1">
    <citation type="submission" date="2020-10" db="EMBL/GenBank/DDBJ databases">
        <title>Mucilaginibacter mali sp. nov., isolated from rhizosphere soil of apple orchard.</title>
        <authorList>
            <person name="Lee J.-S."/>
            <person name="Kim H.S."/>
            <person name="Kim J.-S."/>
        </authorList>
    </citation>
    <scope>NUCLEOTIDE SEQUENCE</scope>
    <source>
        <strain evidence="4">KCTC 22746</strain>
    </source>
</reference>
<dbReference type="Proteomes" id="UP000622475">
    <property type="component" value="Unassembled WGS sequence"/>
</dbReference>
<protein>
    <submittedName>
        <fullName evidence="4">TetR/AcrR family transcriptional regulator</fullName>
    </submittedName>
</protein>
<dbReference type="Pfam" id="PF00440">
    <property type="entry name" value="TetR_N"/>
    <property type="match status" value="1"/>
</dbReference>
<feature type="domain" description="HTH tetR-type" evidence="3">
    <location>
        <begin position="1"/>
        <end position="61"/>
    </location>
</feature>
<dbReference type="EMBL" id="JADFFL010000002">
    <property type="protein sequence ID" value="MBE9661032.1"/>
    <property type="molecule type" value="Genomic_DNA"/>
</dbReference>
<dbReference type="SUPFAM" id="SSF46689">
    <property type="entry name" value="Homeodomain-like"/>
    <property type="match status" value="1"/>
</dbReference>
<dbReference type="PANTHER" id="PTHR30055">
    <property type="entry name" value="HTH-TYPE TRANSCRIPTIONAL REGULATOR RUTR"/>
    <property type="match status" value="1"/>
</dbReference>
<evidence type="ECO:0000256" key="1">
    <source>
        <dbReference type="ARBA" id="ARBA00023125"/>
    </source>
</evidence>
<dbReference type="PROSITE" id="PS50977">
    <property type="entry name" value="HTH_TETR_2"/>
    <property type="match status" value="1"/>
</dbReference>
<evidence type="ECO:0000256" key="2">
    <source>
        <dbReference type="PROSITE-ProRule" id="PRU00335"/>
    </source>
</evidence>
<name>A0A929KTS0_9SPHI</name>
<dbReference type="InterPro" id="IPR001647">
    <property type="entry name" value="HTH_TetR"/>
</dbReference>
<dbReference type="PRINTS" id="PR00455">
    <property type="entry name" value="HTHTETR"/>
</dbReference>
<accession>A0A929KTS0</accession>
<dbReference type="AlphaFoldDB" id="A0A929KTS0"/>
<dbReference type="InterPro" id="IPR009057">
    <property type="entry name" value="Homeodomain-like_sf"/>
</dbReference>
<sequence>MDKKQQILATALRMFVEYGFHGTATAKVAQEAGVANGTLFHHYKTKDELVLAIYVWIKDELEASLAAITHDSDFITPKFKTIFTATLHWALQNRGKFYYLRQFELSPHYANVPTGDNQTILDRLIAEGIRRKILRTHPAELILTLYNNHVFGLYQYITQADLEPNKQTAIISEGYEMIWGMLKYA</sequence>
<evidence type="ECO:0000313" key="5">
    <source>
        <dbReference type="Proteomes" id="UP000622475"/>
    </source>
</evidence>
<dbReference type="InterPro" id="IPR050109">
    <property type="entry name" value="HTH-type_TetR-like_transc_reg"/>
</dbReference>
<dbReference type="Gene3D" id="1.10.357.10">
    <property type="entry name" value="Tetracycline Repressor, domain 2"/>
    <property type="match status" value="1"/>
</dbReference>
<dbReference type="PANTHER" id="PTHR30055:SF222">
    <property type="entry name" value="REGULATORY PROTEIN"/>
    <property type="match status" value="1"/>
</dbReference>
<evidence type="ECO:0000313" key="4">
    <source>
        <dbReference type="EMBL" id="MBE9661032.1"/>
    </source>
</evidence>
<dbReference type="RefSeq" id="WP_194110242.1">
    <property type="nucleotide sequence ID" value="NZ_JADFFL010000002.1"/>
</dbReference>
<dbReference type="GO" id="GO:0003677">
    <property type="term" value="F:DNA binding"/>
    <property type="evidence" value="ECO:0007669"/>
    <property type="project" value="UniProtKB-UniRule"/>
</dbReference>
<organism evidence="4 5">
    <name type="scientific">Mucilaginibacter myungsuensis</name>
    <dbReference type="NCBI Taxonomy" id="649104"/>
    <lineage>
        <taxon>Bacteria</taxon>
        <taxon>Pseudomonadati</taxon>
        <taxon>Bacteroidota</taxon>
        <taxon>Sphingobacteriia</taxon>
        <taxon>Sphingobacteriales</taxon>
        <taxon>Sphingobacteriaceae</taxon>
        <taxon>Mucilaginibacter</taxon>
    </lineage>
</organism>
<gene>
    <name evidence="4" type="ORF">IRJ16_03985</name>
</gene>
<proteinExistence type="predicted"/>